<dbReference type="PANTHER" id="PTHR45754:SF3">
    <property type="entry name" value="METHYLENETETRAHYDROFOLATE REDUCTASE (NADPH)"/>
    <property type="match status" value="1"/>
</dbReference>
<comment type="caution">
    <text evidence="13">The sequence shown here is derived from an EMBL/GenBank/DDBJ whole genome shotgun (WGS) entry which is preliminary data.</text>
</comment>
<protein>
    <recommendedName>
        <fullName evidence="12">Methylenetetrahydrofolate reductase</fullName>
        <ecNumber evidence="12">1.5.1.54</ecNumber>
    </recommendedName>
</protein>
<dbReference type="EMBL" id="BAABHX010000003">
    <property type="protein sequence ID" value="GAA5093866.1"/>
    <property type="molecule type" value="Genomic_DNA"/>
</dbReference>
<dbReference type="InterPro" id="IPR029041">
    <property type="entry name" value="FAD-linked_oxidoreductase-like"/>
</dbReference>
<sequence>MVESCWFCHYDQQLTTFNNQQNYKMKITDHIKNANGKTLFSLEVVPPQKGIGIEDLYTNIDPLMEFKPPFIDVTTSREEYIYIDKGNGLMERRITRMRPGTLGICAAIQHKYNVDTVPHLLCGGFTKEETEYLLVDCMYLGIDNIMALRGDAMKGHQYFEATPGGHASAMDLVHQINNLGRGKYLHNDDKICDEPNKFCIGVAGYPEKHMEAPSMNYDLKWLKQKVDAGADYIVTQMFFDNKKFIEFVTKAREMGITVPIIPGIKPIATKKHLKILPQIFKIDLPEELINEVEKAKNNESVKQIGIEWAINQCRELLNFGVPVLHFYSMGKSDNIKKVAGELF</sequence>
<comment type="pathway">
    <text evidence="10">Amino-acid biosynthesis; L-methionine biosynthesis via de novo pathway.</text>
</comment>
<dbReference type="Proteomes" id="UP001500353">
    <property type="component" value="Unassembled WGS sequence"/>
</dbReference>
<evidence type="ECO:0000256" key="7">
    <source>
        <dbReference type="ARBA" id="ARBA00023002"/>
    </source>
</evidence>
<dbReference type="InterPro" id="IPR004620">
    <property type="entry name" value="MTHF_reductase_bac"/>
</dbReference>
<gene>
    <name evidence="13" type="primary">metF</name>
    <name evidence="13" type="ORF">GCM10023210_24960</name>
</gene>
<evidence type="ECO:0000256" key="2">
    <source>
        <dbReference type="ARBA" id="ARBA00004777"/>
    </source>
</evidence>
<dbReference type="Gene3D" id="3.20.20.220">
    <property type="match status" value="1"/>
</dbReference>
<proteinExistence type="inferred from homology"/>
<evidence type="ECO:0000256" key="9">
    <source>
        <dbReference type="ARBA" id="ARBA00023167"/>
    </source>
</evidence>
<evidence type="ECO:0000256" key="8">
    <source>
        <dbReference type="ARBA" id="ARBA00023027"/>
    </source>
</evidence>
<dbReference type="NCBIfam" id="TIGR00676">
    <property type="entry name" value="fadh2"/>
    <property type="match status" value="1"/>
</dbReference>
<keyword evidence="6 12" id="KW-0274">FAD</keyword>
<dbReference type="PANTHER" id="PTHR45754">
    <property type="entry name" value="METHYLENETETRAHYDROFOLATE REDUCTASE"/>
    <property type="match status" value="1"/>
</dbReference>
<keyword evidence="8" id="KW-0520">NAD</keyword>
<evidence type="ECO:0000256" key="1">
    <source>
        <dbReference type="ARBA" id="ARBA00001974"/>
    </source>
</evidence>
<evidence type="ECO:0000256" key="3">
    <source>
        <dbReference type="ARBA" id="ARBA00006743"/>
    </source>
</evidence>
<reference evidence="14" key="1">
    <citation type="journal article" date="2019" name="Int. J. Syst. Evol. Microbiol.">
        <title>The Global Catalogue of Microorganisms (GCM) 10K type strain sequencing project: providing services to taxonomists for standard genome sequencing and annotation.</title>
        <authorList>
            <consortium name="The Broad Institute Genomics Platform"/>
            <consortium name="The Broad Institute Genome Sequencing Center for Infectious Disease"/>
            <person name="Wu L."/>
            <person name="Ma J."/>
        </authorList>
    </citation>
    <scope>NUCLEOTIDE SEQUENCE [LARGE SCALE GENOMIC DNA]</scope>
    <source>
        <strain evidence="14">JCM 18019</strain>
    </source>
</reference>
<dbReference type="SUPFAM" id="SSF51730">
    <property type="entry name" value="FAD-linked oxidoreductase"/>
    <property type="match status" value="1"/>
</dbReference>
<organism evidence="13 14">
    <name type="scientific">Chryseobacterium ginsengisoli</name>
    <dbReference type="NCBI Taxonomy" id="363853"/>
    <lineage>
        <taxon>Bacteria</taxon>
        <taxon>Pseudomonadati</taxon>
        <taxon>Bacteroidota</taxon>
        <taxon>Flavobacteriia</taxon>
        <taxon>Flavobacteriales</taxon>
        <taxon>Weeksellaceae</taxon>
        <taxon>Chryseobacterium group</taxon>
        <taxon>Chryseobacterium</taxon>
    </lineage>
</organism>
<evidence type="ECO:0000256" key="6">
    <source>
        <dbReference type="ARBA" id="ARBA00022827"/>
    </source>
</evidence>
<keyword evidence="5 12" id="KW-0285">Flavoprotein</keyword>
<comment type="cofactor">
    <cofactor evidence="1 12">
        <name>FAD</name>
        <dbReference type="ChEBI" id="CHEBI:57692"/>
    </cofactor>
</comment>
<name>A0ABP9MFV2_9FLAO</name>
<evidence type="ECO:0000256" key="11">
    <source>
        <dbReference type="ARBA" id="ARBA00048628"/>
    </source>
</evidence>
<dbReference type="InterPro" id="IPR003171">
    <property type="entry name" value="Mehydrof_redctse-like"/>
</dbReference>
<comment type="pathway">
    <text evidence="2 12">One-carbon metabolism; tetrahydrofolate interconversion.</text>
</comment>
<accession>A0ABP9MFV2</accession>
<dbReference type="CDD" id="cd00537">
    <property type="entry name" value="MTHFR"/>
    <property type="match status" value="1"/>
</dbReference>
<evidence type="ECO:0000256" key="12">
    <source>
        <dbReference type="RuleBase" id="RU003862"/>
    </source>
</evidence>
<evidence type="ECO:0000256" key="4">
    <source>
        <dbReference type="ARBA" id="ARBA00022605"/>
    </source>
</evidence>
<evidence type="ECO:0000256" key="10">
    <source>
        <dbReference type="ARBA" id="ARBA00034478"/>
    </source>
</evidence>
<comment type="similarity">
    <text evidence="3 12">Belongs to the methylenetetrahydrofolate reductase family.</text>
</comment>
<dbReference type="Pfam" id="PF02219">
    <property type="entry name" value="MTHFR"/>
    <property type="match status" value="1"/>
</dbReference>
<evidence type="ECO:0000313" key="14">
    <source>
        <dbReference type="Proteomes" id="UP001500353"/>
    </source>
</evidence>
<keyword evidence="14" id="KW-1185">Reference proteome</keyword>
<dbReference type="EC" id="1.5.1.54" evidence="12"/>
<evidence type="ECO:0000256" key="5">
    <source>
        <dbReference type="ARBA" id="ARBA00022630"/>
    </source>
</evidence>
<keyword evidence="9" id="KW-0486">Methionine biosynthesis</keyword>
<keyword evidence="4" id="KW-0028">Amino-acid biosynthesis</keyword>
<comment type="catalytic activity">
    <reaction evidence="11">
        <text>(6S)-5-methyl-5,6,7,8-tetrahydrofolate + NAD(+) = (6R)-5,10-methylene-5,6,7,8-tetrahydrofolate + NADH + H(+)</text>
        <dbReference type="Rhea" id="RHEA:19821"/>
        <dbReference type="ChEBI" id="CHEBI:15378"/>
        <dbReference type="ChEBI" id="CHEBI:15636"/>
        <dbReference type="ChEBI" id="CHEBI:18608"/>
        <dbReference type="ChEBI" id="CHEBI:57540"/>
        <dbReference type="ChEBI" id="CHEBI:57945"/>
        <dbReference type="EC" id="1.5.1.54"/>
    </reaction>
    <physiologicalReaction direction="right-to-left" evidence="11">
        <dbReference type="Rhea" id="RHEA:19823"/>
    </physiologicalReaction>
</comment>
<keyword evidence="7 12" id="KW-0560">Oxidoreductase</keyword>
<evidence type="ECO:0000313" key="13">
    <source>
        <dbReference type="EMBL" id="GAA5093866.1"/>
    </source>
</evidence>